<comment type="similarity">
    <text evidence="1">Belongs to the UPF0175 family.</text>
</comment>
<dbReference type="KEGG" id="hhg:XM38_021190"/>
<dbReference type="STRING" id="1641165.XM38_12700"/>
<keyword evidence="3" id="KW-1185">Reference proteome</keyword>
<evidence type="ECO:0000313" key="2">
    <source>
        <dbReference type="EMBL" id="ASC71169.1"/>
    </source>
</evidence>
<organism evidence="2 3">
    <name type="scientific">Halomicronema hongdechloris C2206</name>
    <dbReference type="NCBI Taxonomy" id="1641165"/>
    <lineage>
        <taxon>Bacteria</taxon>
        <taxon>Bacillati</taxon>
        <taxon>Cyanobacteriota</taxon>
        <taxon>Cyanophyceae</taxon>
        <taxon>Nodosilineales</taxon>
        <taxon>Nodosilineaceae</taxon>
        <taxon>Halomicronema</taxon>
    </lineage>
</organism>
<dbReference type="Proteomes" id="UP000191901">
    <property type="component" value="Chromosome"/>
</dbReference>
<dbReference type="InterPro" id="IPR052264">
    <property type="entry name" value="UPF0175_domain"/>
</dbReference>
<accession>A0A1Z3HLH1</accession>
<evidence type="ECO:0000313" key="3">
    <source>
        <dbReference type="Proteomes" id="UP000191901"/>
    </source>
</evidence>
<sequence length="81" mass="9295">MVQVTVNVPEEFLANRDADTFARQMQLAAAIYWYARGEVSMGKAAEFAGLNRPEFLDILAHEKIDVFQVDFDDLERELSRD</sequence>
<gene>
    <name evidence="2" type="ORF">XM38_021190</name>
</gene>
<dbReference type="PANTHER" id="PTHR37525:SF1">
    <property type="entry name" value="UPF0175 PROTEIN SSL1255"/>
    <property type="match status" value="1"/>
</dbReference>
<evidence type="ECO:0000256" key="1">
    <source>
        <dbReference type="ARBA" id="ARBA00005651"/>
    </source>
</evidence>
<dbReference type="RefSeq" id="WP_080809751.1">
    <property type="nucleotide sequence ID" value="NZ_CP021983.2"/>
</dbReference>
<dbReference type="InterPro" id="IPR005368">
    <property type="entry name" value="UPF0175"/>
</dbReference>
<dbReference type="AlphaFoldDB" id="A0A1Z3HLH1"/>
<dbReference type="PANTHER" id="PTHR37525">
    <property type="entry name" value="UPF0175 PROTEIN SSL1255"/>
    <property type="match status" value="1"/>
</dbReference>
<dbReference type="EMBL" id="CP021983">
    <property type="protein sequence ID" value="ASC71169.1"/>
    <property type="molecule type" value="Genomic_DNA"/>
</dbReference>
<proteinExistence type="inferred from homology"/>
<dbReference type="Pfam" id="PF03683">
    <property type="entry name" value="UPF0175"/>
    <property type="match status" value="1"/>
</dbReference>
<name>A0A1Z3HLH1_9CYAN</name>
<protein>
    <submittedName>
        <fullName evidence="2">Uncharacterized protein</fullName>
    </submittedName>
</protein>
<dbReference type="OrthoDB" id="15200at2"/>
<reference evidence="2 3" key="1">
    <citation type="journal article" date="2016" name="Biochim. Biophys. Acta">
        <title>Characterization of red-shifted phycobilisomes isolated from the chlorophyll f-containing cyanobacterium Halomicronema hongdechloris.</title>
        <authorList>
            <person name="Li Y."/>
            <person name="Lin Y."/>
            <person name="Garvey C.J."/>
            <person name="Birch D."/>
            <person name="Corkery R.W."/>
            <person name="Loughlin P.C."/>
            <person name="Scheer H."/>
            <person name="Willows R.D."/>
            <person name="Chen M."/>
        </authorList>
    </citation>
    <scope>NUCLEOTIDE SEQUENCE [LARGE SCALE GENOMIC DNA]</scope>
    <source>
        <strain evidence="2 3">C2206</strain>
    </source>
</reference>